<organism evidence="1">
    <name type="scientific">Pseudomonas putida</name>
    <name type="common">Arthrobacter siderocapsulatus</name>
    <dbReference type="NCBI Taxonomy" id="303"/>
    <lineage>
        <taxon>Bacteria</taxon>
        <taxon>Pseudomonadati</taxon>
        <taxon>Pseudomonadota</taxon>
        <taxon>Gammaproteobacteria</taxon>
        <taxon>Pseudomonadales</taxon>
        <taxon>Pseudomonadaceae</taxon>
        <taxon>Pseudomonas</taxon>
    </lineage>
</organism>
<geneLocation type="plasmid" evidence="1">
    <name>pSY153-MDR</name>
</geneLocation>
<keyword evidence="1" id="KW-0614">Plasmid</keyword>
<accession>A0A223Q429</accession>
<protein>
    <submittedName>
        <fullName evidence="1">Uncharacterized protein</fullName>
    </submittedName>
</protein>
<name>A0A223Q429_PSEPU</name>
<evidence type="ECO:0000313" key="1">
    <source>
        <dbReference type="EMBL" id="ASU52390.1"/>
    </source>
</evidence>
<dbReference type="EMBL" id="KY883660">
    <property type="protein sequence ID" value="ASU52390.1"/>
    <property type="molecule type" value="Genomic_DNA"/>
</dbReference>
<sequence length="38" mass="4355">MVIAWWHHDWSTVADTPLKAAQRIRSSARKSGLYDAKT</sequence>
<dbReference type="AlphaFoldDB" id="A0A223Q429"/>
<reference evidence="1" key="1">
    <citation type="journal article" date="2017" name="Oncotarget">
        <title>pSY153-MDR, a p12969-DIM-related mega plasmid carrying blaIMP-45 and armA, from clinical Pseudomonas putida.</title>
        <authorList>
            <person name="Yuan M."/>
            <person name="Chen H."/>
            <person name="Zhu X."/>
            <person name="Feng J."/>
            <person name="Zhan Z."/>
            <person name="Zhang D."/>
            <person name="Chen X."/>
            <person name="Zhao X."/>
            <person name="Lu J."/>
            <person name="Xu J."/>
            <person name="Zhou D."/>
            <person name="Li J."/>
        </authorList>
    </citation>
    <scope>NUCLEOTIDE SEQUENCE</scope>
    <source>
        <strain evidence="1">SY153</strain>
        <plasmid evidence="1">pSY153-MDR</plasmid>
    </source>
</reference>
<proteinExistence type="predicted"/>